<sequence>MHPLTFHLALWPHVSHVKIFSPNVCLERSPPSPVPCRLLTQRAISLIVPRDPHRSSIVLRAFRHLHPKKNSMGSLRTAHIRYVCTSFVHLTGHALASSVPSPWRYADCVVNGKARYSLSAFSSHPCETRLNDLCILMTFLSQTVGLSSVLLKTCPSEVSFAKIFGP</sequence>
<accession>A0A067Q8W2</accession>
<dbReference type="InParanoid" id="A0A067Q8W2"/>
<dbReference type="Proteomes" id="UP000027265">
    <property type="component" value="Unassembled WGS sequence"/>
</dbReference>
<dbReference type="EMBL" id="KL197711">
    <property type="protein sequence ID" value="KDQ62620.1"/>
    <property type="molecule type" value="Genomic_DNA"/>
</dbReference>
<organism evidence="1 2">
    <name type="scientific">Jaapia argillacea MUCL 33604</name>
    <dbReference type="NCBI Taxonomy" id="933084"/>
    <lineage>
        <taxon>Eukaryota</taxon>
        <taxon>Fungi</taxon>
        <taxon>Dikarya</taxon>
        <taxon>Basidiomycota</taxon>
        <taxon>Agaricomycotina</taxon>
        <taxon>Agaricomycetes</taxon>
        <taxon>Agaricomycetidae</taxon>
        <taxon>Jaapiales</taxon>
        <taxon>Jaapiaceae</taxon>
        <taxon>Jaapia</taxon>
    </lineage>
</organism>
<dbReference type="HOGENOM" id="CLU_1602980_0_0_1"/>
<protein>
    <submittedName>
        <fullName evidence="1">Uncharacterized protein</fullName>
    </submittedName>
</protein>
<proteinExistence type="predicted"/>
<evidence type="ECO:0000313" key="2">
    <source>
        <dbReference type="Proteomes" id="UP000027265"/>
    </source>
</evidence>
<reference evidence="2" key="1">
    <citation type="journal article" date="2014" name="Proc. Natl. Acad. Sci. U.S.A.">
        <title>Extensive sampling of basidiomycete genomes demonstrates inadequacy of the white-rot/brown-rot paradigm for wood decay fungi.</title>
        <authorList>
            <person name="Riley R."/>
            <person name="Salamov A.A."/>
            <person name="Brown D.W."/>
            <person name="Nagy L.G."/>
            <person name="Floudas D."/>
            <person name="Held B.W."/>
            <person name="Levasseur A."/>
            <person name="Lombard V."/>
            <person name="Morin E."/>
            <person name="Otillar R."/>
            <person name="Lindquist E.A."/>
            <person name="Sun H."/>
            <person name="LaButti K.M."/>
            <person name="Schmutz J."/>
            <person name="Jabbour D."/>
            <person name="Luo H."/>
            <person name="Baker S.E."/>
            <person name="Pisabarro A.G."/>
            <person name="Walton J.D."/>
            <person name="Blanchette R.A."/>
            <person name="Henrissat B."/>
            <person name="Martin F."/>
            <person name="Cullen D."/>
            <person name="Hibbett D.S."/>
            <person name="Grigoriev I.V."/>
        </authorList>
    </citation>
    <scope>NUCLEOTIDE SEQUENCE [LARGE SCALE GENOMIC DNA]</scope>
    <source>
        <strain evidence="2">MUCL 33604</strain>
    </source>
</reference>
<keyword evidence="2" id="KW-1185">Reference proteome</keyword>
<gene>
    <name evidence="1" type="ORF">JAAARDRAFT_466458</name>
</gene>
<name>A0A067Q8W2_9AGAM</name>
<evidence type="ECO:0000313" key="1">
    <source>
        <dbReference type="EMBL" id="KDQ62620.1"/>
    </source>
</evidence>
<dbReference type="AlphaFoldDB" id="A0A067Q8W2"/>